<dbReference type="InterPro" id="IPR001347">
    <property type="entry name" value="SIS_dom"/>
</dbReference>
<feature type="domain" description="SIS" evidence="12">
    <location>
        <begin position="460"/>
        <end position="601"/>
    </location>
</feature>
<dbReference type="NCBIfam" id="TIGR01135">
    <property type="entry name" value="glmS"/>
    <property type="match status" value="1"/>
</dbReference>
<dbReference type="EMBL" id="JACHGW010000001">
    <property type="protein sequence ID" value="MBB6049254.1"/>
    <property type="molecule type" value="Genomic_DNA"/>
</dbReference>
<dbReference type="PANTHER" id="PTHR10937">
    <property type="entry name" value="GLUCOSAMINE--FRUCTOSE-6-PHOSPHATE AMINOTRANSFERASE, ISOMERIZING"/>
    <property type="match status" value="1"/>
</dbReference>
<comment type="function">
    <text evidence="10">Catalyzes the first step in hexosamine metabolism, converting fructose-6P into glucosamine-6P using glutamine as a nitrogen source.</text>
</comment>
<sequence length="611" mass="66372">MCGITGYVGPRPGVRTVIEMLRRLEYRGYDSAGVAVASEGDVQIVKAAGKLAVLESQLQDHWETHGASIAHTRWATHGGPTTPNAHPHFSHDGKIALIHNGIIENYQELRAELLAEGFVFASETDTEVMVHLVDRAFRKLGGMEAAIREALTLVTGAYSIAVCASHEPETLYCAKTASPLILGLGEGENFLASDIPAVMRYTRRVVVLEDGDFAKLTPEGVTLTSLTGAAIHREPFQVTWDEQTAEKGGFPHFMLKEIHEQPRALADTLRGRLTESDRVFIPELDGFTKEQLAGFTHIHIVACGTAYHAGMVAKRFFENLLRRPVEVSVASEFRYADPLVSPQTLCFIISQSGETADTLAALREAKRLGATIVSVVNVVGSSIARESHACVYTQAGPEICVASTKAYVTQLMVLYLIGLHLAAVEERLTDEAHADFVRDLVALPDAVESVIGNALLVEDLAAQLADRSVFFYLGRGYDFAVALEAALKLKEISYLHAEAYAAGELKHGPLALIEPGVIVVCLATQPAVFEKMLSNIKEVAARGGTVVGVVYEGEHRLDSSTDHLLRIPQVRPELAPIVSIVPMQLLAYLIAKQRGCEIDMPRNLAKSVTVE</sequence>
<evidence type="ECO:0000259" key="11">
    <source>
        <dbReference type="PROSITE" id="PS51278"/>
    </source>
</evidence>
<evidence type="ECO:0000313" key="14">
    <source>
        <dbReference type="Proteomes" id="UP000520814"/>
    </source>
</evidence>
<dbReference type="Pfam" id="PF13522">
    <property type="entry name" value="GATase_6"/>
    <property type="match status" value="1"/>
</dbReference>
<dbReference type="CDD" id="cd05008">
    <property type="entry name" value="SIS_GlmS_GlmD_1"/>
    <property type="match status" value="1"/>
</dbReference>
<dbReference type="PROSITE" id="PS51278">
    <property type="entry name" value="GATASE_TYPE_2"/>
    <property type="match status" value="1"/>
</dbReference>
<comment type="subcellular location">
    <subcellularLocation>
        <location evidence="2 10">Cytoplasm</location>
    </subcellularLocation>
</comment>
<dbReference type="SUPFAM" id="SSF53697">
    <property type="entry name" value="SIS domain"/>
    <property type="match status" value="1"/>
</dbReference>
<evidence type="ECO:0000256" key="6">
    <source>
        <dbReference type="ARBA" id="ARBA00022576"/>
    </source>
</evidence>
<evidence type="ECO:0000256" key="9">
    <source>
        <dbReference type="ARBA" id="ARBA00022962"/>
    </source>
</evidence>
<dbReference type="HAMAP" id="MF_00164">
    <property type="entry name" value="GlmS"/>
    <property type="match status" value="1"/>
</dbReference>
<dbReference type="FunFam" id="3.60.20.10:FF:000006">
    <property type="entry name" value="Glutamine--fructose-6-phosphate aminotransferase [isomerizing]"/>
    <property type="match status" value="1"/>
</dbReference>
<keyword evidence="6 10" id="KW-0032">Aminotransferase</keyword>
<evidence type="ECO:0000313" key="13">
    <source>
        <dbReference type="EMBL" id="MBB6049254.1"/>
    </source>
</evidence>
<comment type="caution">
    <text evidence="13">The sequence shown here is derived from an EMBL/GenBank/DDBJ whole genome shotgun (WGS) entry which is preliminary data.</text>
</comment>
<dbReference type="EC" id="2.6.1.16" evidence="3 10"/>
<feature type="domain" description="Glutamine amidotransferase type-2" evidence="11">
    <location>
        <begin position="2"/>
        <end position="219"/>
    </location>
</feature>
<feature type="domain" description="SIS" evidence="12">
    <location>
        <begin position="288"/>
        <end position="427"/>
    </location>
</feature>
<feature type="active site" description="For Fru-6P isomerization activity" evidence="10">
    <location>
        <position position="606"/>
    </location>
</feature>
<keyword evidence="14" id="KW-1185">Reference proteome</keyword>
<dbReference type="FunFam" id="3.40.50.10490:FF:000002">
    <property type="entry name" value="Glutamine--fructose-6-phosphate aminotransferase [isomerizing]"/>
    <property type="match status" value="1"/>
</dbReference>
<dbReference type="GO" id="GO:0006487">
    <property type="term" value="P:protein N-linked glycosylation"/>
    <property type="evidence" value="ECO:0007669"/>
    <property type="project" value="TreeGrafter"/>
</dbReference>
<keyword evidence="5 10" id="KW-0963">Cytoplasm</keyword>
<dbReference type="CDD" id="cd05009">
    <property type="entry name" value="SIS_GlmS_GlmD_2"/>
    <property type="match status" value="1"/>
</dbReference>
<proteinExistence type="inferred from homology"/>
<dbReference type="GO" id="GO:0006002">
    <property type="term" value="P:fructose 6-phosphate metabolic process"/>
    <property type="evidence" value="ECO:0007669"/>
    <property type="project" value="TreeGrafter"/>
</dbReference>
<dbReference type="InterPro" id="IPR029055">
    <property type="entry name" value="Ntn_hydrolases_N"/>
</dbReference>
<dbReference type="RefSeq" id="WP_184192865.1">
    <property type="nucleotide sequence ID" value="NZ_JACHGW010000001.1"/>
</dbReference>
<dbReference type="InterPro" id="IPR005855">
    <property type="entry name" value="GFAT"/>
</dbReference>
<keyword evidence="8" id="KW-0677">Repeat</keyword>
<name>A0A7W9SN71_ARMRO</name>
<evidence type="ECO:0000256" key="7">
    <source>
        <dbReference type="ARBA" id="ARBA00022679"/>
    </source>
</evidence>
<feature type="initiator methionine" description="Removed" evidence="10">
    <location>
        <position position="1"/>
    </location>
</feature>
<evidence type="ECO:0000256" key="5">
    <source>
        <dbReference type="ARBA" id="ARBA00022490"/>
    </source>
</evidence>
<dbReference type="NCBIfam" id="NF001484">
    <property type="entry name" value="PRK00331.1"/>
    <property type="match status" value="1"/>
</dbReference>
<dbReference type="FunFam" id="3.40.50.10490:FF:000001">
    <property type="entry name" value="Glutamine--fructose-6-phosphate aminotransferase [isomerizing]"/>
    <property type="match status" value="1"/>
</dbReference>
<organism evidence="13 14">
    <name type="scientific">Armatimonas rosea</name>
    <dbReference type="NCBI Taxonomy" id="685828"/>
    <lineage>
        <taxon>Bacteria</taxon>
        <taxon>Bacillati</taxon>
        <taxon>Armatimonadota</taxon>
        <taxon>Armatimonadia</taxon>
        <taxon>Armatimonadales</taxon>
        <taxon>Armatimonadaceae</taxon>
        <taxon>Armatimonas</taxon>
    </lineage>
</organism>
<accession>A0A7W9SN71</accession>
<dbReference type="CDD" id="cd00714">
    <property type="entry name" value="GFAT"/>
    <property type="match status" value="1"/>
</dbReference>
<dbReference type="InterPro" id="IPR017932">
    <property type="entry name" value="GATase_2_dom"/>
</dbReference>
<dbReference type="GO" id="GO:0005975">
    <property type="term" value="P:carbohydrate metabolic process"/>
    <property type="evidence" value="ECO:0007669"/>
    <property type="project" value="UniProtKB-UniRule"/>
</dbReference>
<keyword evidence="7 10" id="KW-0808">Transferase</keyword>
<dbReference type="GO" id="GO:0097367">
    <property type="term" value="F:carbohydrate derivative binding"/>
    <property type="evidence" value="ECO:0007669"/>
    <property type="project" value="InterPro"/>
</dbReference>
<dbReference type="GO" id="GO:0005829">
    <property type="term" value="C:cytosol"/>
    <property type="evidence" value="ECO:0007669"/>
    <property type="project" value="TreeGrafter"/>
</dbReference>
<keyword evidence="9" id="KW-0315">Glutamine amidotransferase</keyword>
<dbReference type="AlphaFoldDB" id="A0A7W9SN71"/>
<evidence type="ECO:0000256" key="4">
    <source>
        <dbReference type="ARBA" id="ARBA00016090"/>
    </source>
</evidence>
<dbReference type="InterPro" id="IPR035466">
    <property type="entry name" value="GlmS/AgaS_SIS"/>
</dbReference>
<dbReference type="InterPro" id="IPR035490">
    <property type="entry name" value="GlmS/FrlB_SIS"/>
</dbReference>
<dbReference type="InterPro" id="IPR047084">
    <property type="entry name" value="GFAT_N"/>
</dbReference>
<comment type="subunit">
    <text evidence="10">Homodimer.</text>
</comment>
<dbReference type="InterPro" id="IPR046348">
    <property type="entry name" value="SIS_dom_sf"/>
</dbReference>
<dbReference type="SUPFAM" id="SSF56235">
    <property type="entry name" value="N-terminal nucleophile aminohydrolases (Ntn hydrolases)"/>
    <property type="match status" value="1"/>
</dbReference>
<dbReference type="PANTHER" id="PTHR10937:SF0">
    <property type="entry name" value="GLUTAMINE--FRUCTOSE-6-PHOSPHATE TRANSAMINASE (ISOMERIZING)"/>
    <property type="match status" value="1"/>
</dbReference>
<dbReference type="GO" id="GO:0046349">
    <property type="term" value="P:amino sugar biosynthetic process"/>
    <property type="evidence" value="ECO:0007669"/>
    <property type="project" value="UniProtKB-ARBA"/>
</dbReference>
<evidence type="ECO:0000256" key="8">
    <source>
        <dbReference type="ARBA" id="ARBA00022737"/>
    </source>
</evidence>
<evidence type="ECO:0000259" key="12">
    <source>
        <dbReference type="PROSITE" id="PS51464"/>
    </source>
</evidence>
<dbReference type="GO" id="GO:0004360">
    <property type="term" value="F:glutamine-fructose-6-phosphate transaminase (isomerizing) activity"/>
    <property type="evidence" value="ECO:0007669"/>
    <property type="project" value="UniProtKB-UniRule"/>
</dbReference>
<comment type="catalytic activity">
    <reaction evidence="1 10">
        <text>D-fructose 6-phosphate + L-glutamine = D-glucosamine 6-phosphate + L-glutamate</text>
        <dbReference type="Rhea" id="RHEA:13237"/>
        <dbReference type="ChEBI" id="CHEBI:29985"/>
        <dbReference type="ChEBI" id="CHEBI:58359"/>
        <dbReference type="ChEBI" id="CHEBI:58725"/>
        <dbReference type="ChEBI" id="CHEBI:61527"/>
        <dbReference type="EC" id="2.6.1.16"/>
    </reaction>
</comment>
<dbReference type="Proteomes" id="UP000520814">
    <property type="component" value="Unassembled WGS sequence"/>
</dbReference>
<dbReference type="PROSITE" id="PS51464">
    <property type="entry name" value="SIS"/>
    <property type="match status" value="2"/>
</dbReference>
<dbReference type="GO" id="GO:0006047">
    <property type="term" value="P:UDP-N-acetylglucosamine metabolic process"/>
    <property type="evidence" value="ECO:0007669"/>
    <property type="project" value="TreeGrafter"/>
</dbReference>
<dbReference type="Gene3D" id="3.60.20.10">
    <property type="entry name" value="Glutamine Phosphoribosylpyrophosphate, subunit 1, domain 1"/>
    <property type="match status" value="1"/>
</dbReference>
<evidence type="ECO:0000256" key="10">
    <source>
        <dbReference type="HAMAP-Rule" id="MF_00164"/>
    </source>
</evidence>
<reference evidence="13 14" key="1">
    <citation type="submission" date="2020-08" db="EMBL/GenBank/DDBJ databases">
        <title>Genomic Encyclopedia of Type Strains, Phase IV (KMG-IV): sequencing the most valuable type-strain genomes for metagenomic binning, comparative biology and taxonomic classification.</title>
        <authorList>
            <person name="Goeker M."/>
        </authorList>
    </citation>
    <scope>NUCLEOTIDE SEQUENCE [LARGE SCALE GENOMIC DNA]</scope>
    <source>
        <strain evidence="13 14">DSM 23562</strain>
    </source>
</reference>
<protein>
    <recommendedName>
        <fullName evidence="4 10">Glutamine--fructose-6-phosphate aminotransferase [isomerizing]</fullName>
        <ecNumber evidence="3 10">2.6.1.16</ecNumber>
    </recommendedName>
    <alternativeName>
        <fullName evidence="10">D-fructose-6-phosphate amidotransferase</fullName>
    </alternativeName>
    <alternativeName>
        <fullName evidence="10">GFAT</fullName>
    </alternativeName>
    <alternativeName>
        <fullName evidence="10">Glucosamine-6-phosphate synthase</fullName>
    </alternativeName>
    <alternativeName>
        <fullName evidence="10">Hexosephosphate aminotransferase</fullName>
    </alternativeName>
    <alternativeName>
        <fullName evidence="10">L-glutamine--D-fructose-6-phosphate amidotransferase</fullName>
    </alternativeName>
</protein>
<gene>
    <name evidence="10" type="primary">glmS</name>
    <name evidence="13" type="ORF">HNQ39_001016</name>
</gene>
<feature type="active site" description="Nucleophile; for GATase activity" evidence="10">
    <location>
        <position position="2"/>
    </location>
</feature>
<dbReference type="Gene3D" id="3.40.50.10490">
    <property type="entry name" value="Glucose-6-phosphate isomerase like protein, domain 1"/>
    <property type="match status" value="2"/>
</dbReference>
<evidence type="ECO:0000256" key="1">
    <source>
        <dbReference type="ARBA" id="ARBA00001031"/>
    </source>
</evidence>
<dbReference type="Pfam" id="PF01380">
    <property type="entry name" value="SIS"/>
    <property type="match status" value="2"/>
</dbReference>
<evidence type="ECO:0000256" key="3">
    <source>
        <dbReference type="ARBA" id="ARBA00012916"/>
    </source>
</evidence>
<evidence type="ECO:0000256" key="2">
    <source>
        <dbReference type="ARBA" id="ARBA00004496"/>
    </source>
</evidence>